<evidence type="ECO:0000313" key="3">
    <source>
        <dbReference type="Proteomes" id="UP000007882"/>
    </source>
</evidence>
<evidence type="ECO:0000256" key="1">
    <source>
        <dbReference type="SAM" id="MobiDB-lite"/>
    </source>
</evidence>
<name>I0HAC4_ACTM4</name>
<protein>
    <submittedName>
        <fullName evidence="2">Uncharacterized protein</fullName>
    </submittedName>
</protein>
<feature type="region of interest" description="Disordered" evidence="1">
    <location>
        <begin position="1"/>
        <end position="29"/>
    </location>
</feature>
<dbReference type="EMBL" id="AP012319">
    <property type="protein sequence ID" value="BAL89961.1"/>
    <property type="molecule type" value="Genomic_DNA"/>
</dbReference>
<accession>I0HAC4</accession>
<sequence>MGGAKPEKLPEGDFAHVRPLRPCGDEPYPSDRLRTDAVAMRYLVRSDEGTVPTIVTEFAGRGGAAEQFADIRAALDRCPGGLGEGQRRWSVIGNGIAGDESVLVRIDERFSYADEEPATVSQFAGVARSGDMLVVVADVGWENLGGSEDLVRDLTGKAVRRAG</sequence>
<evidence type="ECO:0000313" key="2">
    <source>
        <dbReference type="EMBL" id="BAL89961.1"/>
    </source>
</evidence>
<dbReference type="KEGG" id="ams:AMIS_47410"/>
<proteinExistence type="predicted"/>
<gene>
    <name evidence="2" type="ordered locus">AMIS_47410</name>
</gene>
<organism evidence="2 3">
    <name type="scientific">Actinoplanes missouriensis (strain ATCC 14538 / DSM 43046 / CBS 188.64 / JCM 3121 / NBRC 102363 / NCIMB 12654 / NRRL B-3342 / UNCC 431)</name>
    <dbReference type="NCBI Taxonomy" id="512565"/>
    <lineage>
        <taxon>Bacteria</taxon>
        <taxon>Bacillati</taxon>
        <taxon>Actinomycetota</taxon>
        <taxon>Actinomycetes</taxon>
        <taxon>Micromonosporales</taxon>
        <taxon>Micromonosporaceae</taxon>
        <taxon>Actinoplanes</taxon>
    </lineage>
</organism>
<dbReference type="Proteomes" id="UP000007882">
    <property type="component" value="Chromosome"/>
</dbReference>
<dbReference type="STRING" id="512565.AMIS_47410"/>
<feature type="compositionally biased region" description="Basic and acidic residues" evidence="1">
    <location>
        <begin position="1"/>
        <end position="16"/>
    </location>
</feature>
<dbReference type="HOGENOM" id="CLU_1623649_0_0_11"/>
<dbReference type="PATRIC" id="fig|512565.3.peg.4730"/>
<reference evidence="2 3" key="1">
    <citation type="submission" date="2012-02" db="EMBL/GenBank/DDBJ databases">
        <title>Complete genome sequence of Actinoplanes missouriensis 431 (= NBRC 102363).</title>
        <authorList>
            <person name="Ohnishi Y."/>
            <person name="Ishikawa J."/>
            <person name="Sekine M."/>
            <person name="Hosoyama A."/>
            <person name="Harada T."/>
            <person name="Narita H."/>
            <person name="Hata T."/>
            <person name="Konno Y."/>
            <person name="Tutikane K."/>
            <person name="Fujita N."/>
            <person name="Horinouchi S."/>
            <person name="Hayakawa M."/>
        </authorList>
    </citation>
    <scope>NUCLEOTIDE SEQUENCE [LARGE SCALE GENOMIC DNA]</scope>
    <source>
        <strain evidence="3">ATCC 14538 / DSM 43046 / CBS 188.64 / JCM 3121 / NBRC 102363 / NCIMB 12654 / NRRL B-3342 / UNCC 431</strain>
    </source>
</reference>
<dbReference type="AlphaFoldDB" id="I0HAC4"/>
<keyword evidence="3" id="KW-1185">Reference proteome</keyword>